<organism evidence="13 14">
    <name type="scientific">Candidatus Neomicrothrix subdominans</name>
    <dbReference type="NCBI Taxonomy" id="2954438"/>
    <lineage>
        <taxon>Bacteria</taxon>
        <taxon>Bacillati</taxon>
        <taxon>Actinomycetota</taxon>
        <taxon>Acidimicrobiia</taxon>
        <taxon>Acidimicrobiales</taxon>
        <taxon>Microthrixaceae</taxon>
        <taxon>Candidatus Neomicrothrix</taxon>
    </lineage>
</organism>
<dbReference type="SMART" id="SM00382">
    <property type="entry name" value="AAA"/>
    <property type="match status" value="1"/>
</dbReference>
<comment type="caution">
    <text evidence="13">The sequence shown here is derived from an EMBL/GenBank/DDBJ whole genome shotgun (WGS) entry which is preliminary data.</text>
</comment>
<dbReference type="FunFam" id="3.40.50.300:FF:000425">
    <property type="entry name" value="Probable ABC transporter, ATP-binding subunit"/>
    <property type="match status" value="1"/>
</dbReference>
<keyword evidence="9" id="KW-0406">Ion transport</keyword>
<name>A0A936TFS1_9ACTN</name>
<evidence type="ECO:0000256" key="9">
    <source>
        <dbReference type="ARBA" id="ARBA00023065"/>
    </source>
</evidence>
<evidence type="ECO:0000256" key="2">
    <source>
        <dbReference type="ARBA" id="ARBA00022475"/>
    </source>
</evidence>
<dbReference type="GO" id="GO:0016887">
    <property type="term" value="F:ATP hydrolysis activity"/>
    <property type="evidence" value="ECO:0007669"/>
    <property type="project" value="InterPro"/>
</dbReference>
<evidence type="ECO:0000256" key="6">
    <source>
        <dbReference type="ARBA" id="ARBA00022840"/>
    </source>
</evidence>
<keyword evidence="1" id="KW-0813">Transport</keyword>
<keyword evidence="3" id="KW-0410">Iron transport</keyword>
<dbReference type="InterPro" id="IPR003593">
    <property type="entry name" value="AAA+_ATPase"/>
</dbReference>
<accession>A0A936TFS1</accession>
<dbReference type="PROSITE" id="PS00211">
    <property type="entry name" value="ABC_TRANSPORTER_1"/>
    <property type="match status" value="1"/>
</dbReference>
<dbReference type="Pfam" id="PF08402">
    <property type="entry name" value="TOBE_2"/>
    <property type="match status" value="1"/>
</dbReference>
<dbReference type="SUPFAM" id="SSF50331">
    <property type="entry name" value="MOP-like"/>
    <property type="match status" value="1"/>
</dbReference>
<dbReference type="InterPro" id="IPR015853">
    <property type="entry name" value="ABC_transpr_FbpC"/>
</dbReference>
<dbReference type="InterPro" id="IPR050093">
    <property type="entry name" value="ABC_SmlMolc_Importer"/>
</dbReference>
<keyword evidence="6 13" id="KW-0067">ATP-binding</keyword>
<protein>
    <recommendedName>
        <fullName evidence="11">ABC-type quaternary amine transporter</fullName>
        <ecNumber evidence="11">7.6.2.9</ecNumber>
    </recommendedName>
</protein>
<evidence type="ECO:0000256" key="8">
    <source>
        <dbReference type="ARBA" id="ARBA00023004"/>
    </source>
</evidence>
<dbReference type="PANTHER" id="PTHR42781">
    <property type="entry name" value="SPERMIDINE/PUTRESCINE IMPORT ATP-BINDING PROTEIN POTA"/>
    <property type="match status" value="1"/>
</dbReference>
<dbReference type="SUPFAM" id="SSF52540">
    <property type="entry name" value="P-loop containing nucleoside triphosphate hydrolases"/>
    <property type="match status" value="1"/>
</dbReference>
<proteinExistence type="predicted"/>
<evidence type="ECO:0000256" key="3">
    <source>
        <dbReference type="ARBA" id="ARBA00022496"/>
    </source>
</evidence>
<evidence type="ECO:0000259" key="12">
    <source>
        <dbReference type="PROSITE" id="PS50893"/>
    </source>
</evidence>
<feature type="domain" description="ABC transporter" evidence="12">
    <location>
        <begin position="15"/>
        <end position="253"/>
    </location>
</feature>
<dbReference type="Pfam" id="PF00005">
    <property type="entry name" value="ABC_tran"/>
    <property type="match status" value="1"/>
</dbReference>
<dbReference type="Proteomes" id="UP000727993">
    <property type="component" value="Unassembled WGS sequence"/>
</dbReference>
<evidence type="ECO:0000313" key="13">
    <source>
        <dbReference type="EMBL" id="MBK9298064.1"/>
    </source>
</evidence>
<dbReference type="EC" id="7.6.2.9" evidence="11"/>
<evidence type="ECO:0000256" key="11">
    <source>
        <dbReference type="ARBA" id="ARBA00066388"/>
    </source>
</evidence>
<dbReference type="CDD" id="cd03259">
    <property type="entry name" value="ABC_Carb_Solutes_like"/>
    <property type="match status" value="1"/>
</dbReference>
<dbReference type="InterPro" id="IPR013611">
    <property type="entry name" value="Transp-assoc_OB_typ2"/>
</dbReference>
<keyword evidence="8" id="KW-0408">Iron</keyword>
<evidence type="ECO:0000256" key="10">
    <source>
        <dbReference type="ARBA" id="ARBA00023136"/>
    </source>
</evidence>
<evidence type="ECO:0000256" key="7">
    <source>
        <dbReference type="ARBA" id="ARBA00022967"/>
    </source>
</evidence>
<dbReference type="InterPro" id="IPR017871">
    <property type="entry name" value="ABC_transporter-like_CS"/>
</dbReference>
<dbReference type="PROSITE" id="PS50893">
    <property type="entry name" value="ABC_TRANSPORTER_2"/>
    <property type="match status" value="1"/>
</dbReference>
<evidence type="ECO:0000256" key="4">
    <source>
        <dbReference type="ARBA" id="ARBA00022519"/>
    </source>
</evidence>
<dbReference type="GO" id="GO:0043190">
    <property type="term" value="C:ATP-binding cassette (ABC) transporter complex"/>
    <property type="evidence" value="ECO:0007669"/>
    <property type="project" value="InterPro"/>
</dbReference>
<dbReference type="InterPro" id="IPR003439">
    <property type="entry name" value="ABC_transporter-like_ATP-bd"/>
</dbReference>
<keyword evidence="7" id="KW-1278">Translocase</keyword>
<evidence type="ECO:0000256" key="1">
    <source>
        <dbReference type="ARBA" id="ARBA00022448"/>
    </source>
</evidence>
<dbReference type="InterPro" id="IPR008995">
    <property type="entry name" value="Mo/tungstate-bd_C_term_dom"/>
</dbReference>
<evidence type="ECO:0000256" key="5">
    <source>
        <dbReference type="ARBA" id="ARBA00022741"/>
    </source>
</evidence>
<dbReference type="AlphaFoldDB" id="A0A936TFS1"/>
<dbReference type="GO" id="GO:0015418">
    <property type="term" value="F:ABC-type quaternary ammonium compound transporting activity"/>
    <property type="evidence" value="ECO:0007669"/>
    <property type="project" value="UniProtKB-EC"/>
</dbReference>
<keyword evidence="4" id="KW-0997">Cell inner membrane</keyword>
<dbReference type="InterPro" id="IPR027417">
    <property type="entry name" value="P-loop_NTPase"/>
</dbReference>
<dbReference type="PANTHER" id="PTHR42781:SF5">
    <property type="entry name" value="PUTRESCINE TRANSPORT ATP-BINDING PROTEIN POTG"/>
    <property type="match status" value="1"/>
</dbReference>
<reference evidence="13 14" key="1">
    <citation type="submission" date="2020-10" db="EMBL/GenBank/DDBJ databases">
        <title>Connecting structure to function with the recovery of over 1000 high-quality activated sludge metagenome-assembled genomes encoding full-length rRNA genes using long-read sequencing.</title>
        <authorList>
            <person name="Singleton C.M."/>
            <person name="Petriglieri F."/>
            <person name="Kristensen J.M."/>
            <person name="Kirkegaard R.H."/>
            <person name="Michaelsen T.Y."/>
            <person name="Andersen M.H."/>
            <person name="Karst S.M."/>
            <person name="Dueholm M.S."/>
            <person name="Nielsen P.H."/>
            <person name="Albertsen M."/>
        </authorList>
    </citation>
    <scope>NUCLEOTIDE SEQUENCE [LARGE SCALE GENOMIC DNA]</scope>
    <source>
        <strain evidence="13">Lyne_18-Q3-R50-59_MAXAC.006</strain>
    </source>
</reference>
<keyword evidence="10" id="KW-0472">Membrane</keyword>
<dbReference type="GO" id="GO:0015408">
    <property type="term" value="F:ABC-type ferric iron transporter activity"/>
    <property type="evidence" value="ECO:0007669"/>
    <property type="project" value="InterPro"/>
</dbReference>
<sequence length="372" mass="39908">MVGRRRRRYDDRPVLSVRDLSKTFPARRGDATVALDRASLEVESGSFATVLGPSGSGKTTLLRCIAGFENPSDGVITLAGRTLNSPTTAPVRPHSRGIGIVPQEGALFPHLSVARNIAFGLTGTSRSARRDRVDELLDLIGLTGLGDRKPHQLSGGQQQRVALARALAPEPKLILLDEPFSALDAKLRVELREEVHHLLRRVGATAMLVTHDQSEALAMADHLIVIRDGRIVAADDPRDVYDRPPDLDTGRFLGDATVLPGQALNTPTGAEVDCALGRLSVDAWHGAEGPCQVLIRPEELSVEQTAAPDEPGAIGVVEALSYHGADLRLHVALDELPVNLTVRVPGRCRYAAGDRVRITTAHPVCTFPAEAS</sequence>
<gene>
    <name evidence="13" type="ORF">IPN02_14775</name>
</gene>
<dbReference type="EMBL" id="JADJZA010000008">
    <property type="protein sequence ID" value="MBK9298064.1"/>
    <property type="molecule type" value="Genomic_DNA"/>
</dbReference>
<dbReference type="GO" id="GO:0005524">
    <property type="term" value="F:ATP binding"/>
    <property type="evidence" value="ECO:0007669"/>
    <property type="project" value="UniProtKB-KW"/>
</dbReference>
<keyword evidence="2" id="KW-1003">Cell membrane</keyword>
<keyword evidence="5" id="KW-0547">Nucleotide-binding</keyword>
<evidence type="ECO:0000313" key="14">
    <source>
        <dbReference type="Proteomes" id="UP000727993"/>
    </source>
</evidence>
<dbReference type="Gene3D" id="3.40.50.300">
    <property type="entry name" value="P-loop containing nucleotide triphosphate hydrolases"/>
    <property type="match status" value="1"/>
</dbReference>